<evidence type="ECO:0000256" key="5">
    <source>
        <dbReference type="ARBA" id="ARBA00023002"/>
    </source>
</evidence>
<dbReference type="InterPro" id="IPR001501">
    <property type="entry name" value="Ni-dep_hyd_lsu"/>
</dbReference>
<evidence type="ECO:0000256" key="3">
    <source>
        <dbReference type="ARBA" id="ARBA00022596"/>
    </source>
</evidence>
<dbReference type="OrthoDB" id="9761717at2"/>
<feature type="binding site" evidence="6">
    <location>
        <position position="383"/>
    </location>
    <ligand>
        <name>Mg(2+)</name>
        <dbReference type="ChEBI" id="CHEBI:18420"/>
    </ligand>
</feature>
<name>A0A5K7Z853_9BACT</name>
<reference evidence="7 8" key="1">
    <citation type="submission" date="2019-11" db="EMBL/GenBank/DDBJ databases">
        <title>Comparative genomics of hydrocarbon-degrading Desulfosarcina strains.</title>
        <authorList>
            <person name="Watanabe M."/>
            <person name="Kojima H."/>
            <person name="Fukui M."/>
        </authorList>
    </citation>
    <scope>NUCLEOTIDE SEQUENCE [LARGE SCALE GENOMIC DNA]</scope>
    <source>
        <strain evidence="7 8">PP31</strain>
    </source>
</reference>
<keyword evidence="6" id="KW-0460">Magnesium</keyword>
<feature type="binding site" evidence="6">
    <location>
        <position position="432"/>
    </location>
    <ligand>
        <name>Fe cation</name>
        <dbReference type="ChEBI" id="CHEBI:24875"/>
    </ligand>
</feature>
<evidence type="ECO:0000256" key="6">
    <source>
        <dbReference type="PIRSR" id="PIRSR601501-1"/>
    </source>
</evidence>
<feature type="binding site" evidence="6">
    <location>
        <position position="64"/>
    </location>
    <ligand>
        <name>Fe cation</name>
        <dbReference type="ChEBI" id="CHEBI:24875"/>
    </ligand>
</feature>
<gene>
    <name evidence="7" type="ORF">DSCW_32880</name>
</gene>
<feature type="binding site" evidence="6">
    <location>
        <position position="435"/>
    </location>
    <ligand>
        <name>Mg(2+)</name>
        <dbReference type="ChEBI" id="CHEBI:18420"/>
    </ligand>
</feature>
<sequence>MKRQLILNKATRIEGNATIHVEIDNGRVQNARFMVADFRGFEKLSQGKQAAYIPHIVSRICGLCCMSHQAASVQAIENALEIHVQESVQRLRQAAVYGEWIASHALSYFFLTQPDVLGTDEGIFGMIKDHPRIAETAFKIQKAGSRIVAILGRRSVHPVAMCVGGMSIHPTKDDLQEIADIADHVAQEAIGIISRLERRKLRDRQIAFPRDSKVNFLCYDANSNPNGHIKVFSPNGTCEEQFDISDFEDHVSEMRVDWSFAKFPYLTRLGFPDGIFHVGPLARAFSDGSATQMPALADHEIIQRAKSSRGIHIEYVDVVRLAEIYWSATRIKELVQDIDLSKIAAESMNPSESGKGIAVVEAPRGVLMHSYTINRGKIERLKLLVATQFNNPLINFIIKDLAEQHLDSEGLSESGQRAIARCIRLFDPCLTCATH</sequence>
<proteinExistence type="inferred from homology"/>
<dbReference type="GO" id="GO:0008901">
    <property type="term" value="F:ferredoxin hydrogenase activity"/>
    <property type="evidence" value="ECO:0007669"/>
    <property type="project" value="InterPro"/>
</dbReference>
<dbReference type="Proteomes" id="UP000427769">
    <property type="component" value="Chromosome"/>
</dbReference>
<dbReference type="InterPro" id="IPR018194">
    <property type="entry name" value="Ni-dep_hyd_lsu_Ni_BS"/>
</dbReference>
<evidence type="ECO:0000313" key="8">
    <source>
        <dbReference type="Proteomes" id="UP000427769"/>
    </source>
</evidence>
<evidence type="ECO:0000256" key="1">
    <source>
        <dbReference type="ARBA" id="ARBA00001967"/>
    </source>
</evidence>
<keyword evidence="3 6" id="KW-0533">Nickel</keyword>
<feature type="binding site" evidence="6">
    <location>
        <position position="61"/>
    </location>
    <ligand>
        <name>Ni(2+)</name>
        <dbReference type="ChEBI" id="CHEBI:49786"/>
    </ligand>
</feature>
<comment type="cofactor">
    <cofactor evidence="6">
        <name>Fe cation</name>
        <dbReference type="ChEBI" id="CHEBI:24875"/>
    </cofactor>
</comment>
<keyword evidence="8" id="KW-1185">Reference proteome</keyword>
<organism evidence="7 8">
    <name type="scientific">Desulfosarcina widdelii</name>
    <dbReference type="NCBI Taxonomy" id="947919"/>
    <lineage>
        <taxon>Bacteria</taxon>
        <taxon>Pseudomonadati</taxon>
        <taxon>Thermodesulfobacteriota</taxon>
        <taxon>Desulfobacteria</taxon>
        <taxon>Desulfobacterales</taxon>
        <taxon>Desulfosarcinaceae</taxon>
        <taxon>Desulfosarcina</taxon>
    </lineage>
</organism>
<evidence type="ECO:0000256" key="2">
    <source>
        <dbReference type="ARBA" id="ARBA00009292"/>
    </source>
</evidence>
<dbReference type="PROSITE" id="PS00507">
    <property type="entry name" value="NI_HGENASE_L_1"/>
    <property type="match status" value="1"/>
</dbReference>
<dbReference type="Pfam" id="PF00374">
    <property type="entry name" value="NiFeSe_Hases"/>
    <property type="match status" value="2"/>
</dbReference>
<evidence type="ECO:0000256" key="4">
    <source>
        <dbReference type="ARBA" id="ARBA00022723"/>
    </source>
</evidence>
<dbReference type="AlphaFoldDB" id="A0A5K7Z853"/>
<accession>A0A5K7Z853</accession>
<keyword evidence="6" id="KW-0408">Iron</keyword>
<comment type="similarity">
    <text evidence="2">Belongs to the [NiFe]/[NiFeSe] hydrogenase large subunit family.</text>
</comment>
<protein>
    <submittedName>
        <fullName evidence="7">NADP oxidoreductase</fullName>
    </submittedName>
</protein>
<feature type="binding site" evidence="6">
    <location>
        <position position="64"/>
    </location>
    <ligand>
        <name>Ni(2+)</name>
        <dbReference type="ChEBI" id="CHEBI:49786"/>
    </ligand>
</feature>
<dbReference type="SUPFAM" id="SSF56762">
    <property type="entry name" value="HydB/Nqo4-like"/>
    <property type="match status" value="1"/>
</dbReference>
<keyword evidence="4 6" id="KW-0479">Metal-binding</keyword>
<feature type="binding site" evidence="6">
    <location>
        <position position="429"/>
    </location>
    <ligand>
        <name>Ni(2+)</name>
        <dbReference type="ChEBI" id="CHEBI:49786"/>
    </ligand>
</feature>
<evidence type="ECO:0000313" key="7">
    <source>
        <dbReference type="EMBL" id="BBO75871.1"/>
    </source>
</evidence>
<dbReference type="Gene3D" id="1.10.645.10">
    <property type="entry name" value="Cytochrome-c3 Hydrogenase, chain B"/>
    <property type="match status" value="1"/>
</dbReference>
<dbReference type="GO" id="GO:0016151">
    <property type="term" value="F:nickel cation binding"/>
    <property type="evidence" value="ECO:0007669"/>
    <property type="project" value="InterPro"/>
</dbReference>
<dbReference type="InterPro" id="IPR029014">
    <property type="entry name" value="NiFe-Hase_large"/>
</dbReference>
<dbReference type="PANTHER" id="PTHR43600">
    <property type="entry name" value="COENZYME F420 HYDROGENASE, SUBUNIT ALPHA"/>
    <property type="match status" value="1"/>
</dbReference>
<dbReference type="KEGG" id="dwd:DSCW_32880"/>
<feature type="binding site" evidence="6">
    <location>
        <position position="42"/>
    </location>
    <ligand>
        <name>Mg(2+)</name>
        <dbReference type="ChEBI" id="CHEBI:18420"/>
    </ligand>
</feature>
<dbReference type="EMBL" id="AP021875">
    <property type="protein sequence ID" value="BBO75871.1"/>
    <property type="molecule type" value="Genomic_DNA"/>
</dbReference>
<keyword evidence="5" id="KW-0560">Oxidoreductase</keyword>
<dbReference type="PANTHER" id="PTHR43600:SF2">
    <property type="entry name" value="F420-NON-REDUCING HYDROGENASE VHU SUBUNIT A"/>
    <property type="match status" value="1"/>
</dbReference>
<dbReference type="RefSeq" id="WP_155304754.1">
    <property type="nucleotide sequence ID" value="NZ_AP021875.1"/>
</dbReference>
<comment type="cofactor">
    <cofactor evidence="1 6">
        <name>Ni(2+)</name>
        <dbReference type="ChEBI" id="CHEBI:49786"/>
    </cofactor>
</comment>